<dbReference type="Proteomes" id="UP000316621">
    <property type="component" value="Chromosome 5"/>
</dbReference>
<accession>A0A4Y7JRL8</accession>
<gene>
    <name evidence="1" type="ORF">C5167_025502</name>
</gene>
<name>A0A4Y7JRL8_PAPSO</name>
<sequence length="151" mass="17698">MAQEVFSSVTELVLPCTSSFVVEDDKILLKLNFKENVGVVQHVVHHRDGSIQLLKNFKISIYDVINLTDRYEENEKIWGIHTLVDCKDDDFEKMKEEIRDILNAHDEMKCSSEYNFVGLDSIYPIKMLVKTPCFEHYMEVRRKVLSEILEI</sequence>
<protein>
    <submittedName>
        <fullName evidence="1">Uncharacterized protein</fullName>
    </submittedName>
</protein>
<keyword evidence="2" id="KW-1185">Reference proteome</keyword>
<organism evidence="1 2">
    <name type="scientific">Papaver somniferum</name>
    <name type="common">Opium poppy</name>
    <dbReference type="NCBI Taxonomy" id="3469"/>
    <lineage>
        <taxon>Eukaryota</taxon>
        <taxon>Viridiplantae</taxon>
        <taxon>Streptophyta</taxon>
        <taxon>Embryophyta</taxon>
        <taxon>Tracheophyta</taxon>
        <taxon>Spermatophyta</taxon>
        <taxon>Magnoliopsida</taxon>
        <taxon>Ranunculales</taxon>
        <taxon>Papaveraceae</taxon>
        <taxon>Papaveroideae</taxon>
        <taxon>Papaver</taxon>
    </lineage>
</organism>
<proteinExistence type="predicted"/>
<dbReference type="EMBL" id="CM010719">
    <property type="protein sequence ID" value="RZC63733.1"/>
    <property type="molecule type" value="Genomic_DNA"/>
</dbReference>
<evidence type="ECO:0000313" key="2">
    <source>
        <dbReference type="Proteomes" id="UP000316621"/>
    </source>
</evidence>
<reference evidence="1 2" key="1">
    <citation type="journal article" date="2018" name="Science">
        <title>The opium poppy genome and morphinan production.</title>
        <authorList>
            <person name="Guo L."/>
            <person name="Winzer T."/>
            <person name="Yang X."/>
            <person name="Li Y."/>
            <person name="Ning Z."/>
            <person name="He Z."/>
            <person name="Teodor R."/>
            <person name="Lu Y."/>
            <person name="Bowser T.A."/>
            <person name="Graham I.A."/>
            <person name="Ye K."/>
        </authorList>
    </citation>
    <scope>NUCLEOTIDE SEQUENCE [LARGE SCALE GENOMIC DNA]</scope>
    <source>
        <strain evidence="2">cv. HN1</strain>
        <tissue evidence="1">Leaves</tissue>
    </source>
</reference>
<evidence type="ECO:0000313" key="1">
    <source>
        <dbReference type="EMBL" id="RZC63733.1"/>
    </source>
</evidence>
<dbReference type="Gramene" id="RZC63733">
    <property type="protein sequence ID" value="RZC63733"/>
    <property type="gene ID" value="C5167_025502"/>
</dbReference>
<dbReference type="AlphaFoldDB" id="A0A4Y7JRL8"/>